<comment type="caution">
    <text evidence="1">The sequence shown here is derived from an EMBL/GenBank/DDBJ whole genome shotgun (WGS) entry which is preliminary data.</text>
</comment>
<dbReference type="Pfam" id="PF05119">
    <property type="entry name" value="Terminase_4"/>
    <property type="match status" value="1"/>
</dbReference>
<evidence type="ECO:0000313" key="1">
    <source>
        <dbReference type="EMBL" id="CDA11206.1"/>
    </source>
</evidence>
<proteinExistence type="predicted"/>
<gene>
    <name evidence="1" type="ORF">BN488_02233</name>
</gene>
<organism evidence="1 2">
    <name type="scientific">Intestinibacter bartlettii CAG:1329</name>
    <dbReference type="NCBI Taxonomy" id="1263063"/>
    <lineage>
        <taxon>Bacteria</taxon>
        <taxon>Bacillati</taxon>
        <taxon>Bacillota</taxon>
        <taxon>Clostridia</taxon>
        <taxon>Peptostreptococcales</taxon>
        <taxon>Peptostreptococcaceae</taxon>
        <taxon>Intestinibacter</taxon>
    </lineage>
</organism>
<dbReference type="Proteomes" id="UP000017980">
    <property type="component" value="Unassembled WGS sequence"/>
</dbReference>
<dbReference type="InterPro" id="IPR006448">
    <property type="entry name" value="Phage_term_ssu_P27"/>
</dbReference>
<name>R5XQY4_9FIRM</name>
<protein>
    <submittedName>
        <fullName evidence="1">Phage terminase small subunit P27 family</fullName>
    </submittedName>
</protein>
<dbReference type="EMBL" id="CBBD010000050">
    <property type="protein sequence ID" value="CDA11206.1"/>
    <property type="molecule type" value="Genomic_DNA"/>
</dbReference>
<accession>R5XQY4</accession>
<dbReference type="RefSeq" id="WP_022072363.1">
    <property type="nucleotide sequence ID" value="NZ_HF999329.1"/>
</dbReference>
<dbReference type="NCBIfam" id="TIGR01558">
    <property type="entry name" value="sm_term_P27"/>
    <property type="match status" value="1"/>
</dbReference>
<evidence type="ECO:0000313" key="2">
    <source>
        <dbReference type="Proteomes" id="UP000017980"/>
    </source>
</evidence>
<dbReference type="AlphaFoldDB" id="R5XQY4"/>
<reference evidence="1" key="1">
    <citation type="submission" date="2012-11" db="EMBL/GenBank/DDBJ databases">
        <title>Dependencies among metagenomic species, viruses, plasmids and units of genetic variation.</title>
        <authorList>
            <person name="Nielsen H.B."/>
            <person name="Almeida M."/>
            <person name="Juncker A.S."/>
            <person name="Rasmussen S."/>
            <person name="Li J."/>
            <person name="Sunagawa S."/>
            <person name="Plichta D."/>
            <person name="Gautier L."/>
            <person name="Le Chatelier E."/>
            <person name="Peletier E."/>
            <person name="Bonde I."/>
            <person name="Nielsen T."/>
            <person name="Manichanh C."/>
            <person name="Arumugam M."/>
            <person name="Batto J."/>
            <person name="Santos M.B.Q.D."/>
            <person name="Blom N."/>
            <person name="Borruel N."/>
            <person name="Burgdorf K.S."/>
            <person name="Boumezbeur F."/>
            <person name="Casellas F."/>
            <person name="Dore J."/>
            <person name="Guarner F."/>
            <person name="Hansen T."/>
            <person name="Hildebrand F."/>
            <person name="Kaas R.S."/>
            <person name="Kennedy S."/>
            <person name="Kristiansen K."/>
            <person name="Kultima J.R."/>
            <person name="Leonard P."/>
            <person name="Levenez F."/>
            <person name="Lund O."/>
            <person name="Moumen B."/>
            <person name="Le Paslier D."/>
            <person name="Pons N."/>
            <person name="Pedersen O."/>
            <person name="Prifti E."/>
            <person name="Qin J."/>
            <person name="Raes J."/>
            <person name="Tap J."/>
            <person name="Tims S."/>
            <person name="Ussery D.W."/>
            <person name="Yamada T."/>
            <person name="MetaHit consortium"/>
            <person name="Renault P."/>
            <person name="Sicheritz-Ponten T."/>
            <person name="Bork P."/>
            <person name="Wang J."/>
            <person name="Brunak S."/>
            <person name="Ehrlich S.D."/>
        </authorList>
    </citation>
    <scope>NUCLEOTIDE SEQUENCE [LARGE SCALE GENOMIC DNA]</scope>
</reference>
<sequence>MARNKEPVDLILAKGKSHHLTKKVIEERRESEVKAAKDNIKPPSYLNRSQKTKFKKIASELIELDIMSNLDCDALARYLIALDIYISLSRKLQENDLEGIDIKDEKKLAEAVEKLDEVSKIQDRYFKQCRMAASDLGLTITSRCRLVVPKAPEPKKNKFDKFISG</sequence>